<dbReference type="EMBL" id="JBGOOL010000021">
    <property type="protein sequence ID" value="MEZ8053409.1"/>
    <property type="molecule type" value="Genomic_DNA"/>
</dbReference>
<keyword evidence="2" id="KW-1185">Reference proteome</keyword>
<accession>A0ABV4KM19</accession>
<evidence type="ECO:0000313" key="2">
    <source>
        <dbReference type="Proteomes" id="UP001569175"/>
    </source>
</evidence>
<sequence length="317" mass="38310">MKLSKIPVQYIKTTDIRELRYFWWRLTDEGRDPNAPPEPTHPSEYRKLLNEYLSKQNESDDGKAKKIVKELTDDFEAYHLTNEQLDWIDPKDIRLCYWVWSYLRHSVEKLDENRSPIEQKLPYAIPGEWLNSDEQMIYDTLGLNFNPKNHKSRHENVICFFDYWNASNHKKVAFIEELKRLWESTVLPDDLSWINKEDKEITDWFIRYIKDSELPTQWIPELNSSDEPYHRCIAIIDFYWCFEDPRAKKYFIGKLKKAWYQQKHRAKMQNEAQKAYNFVMGTEIDGFLTALARKAKIPKNRFLEQLITKEYEKKFTD</sequence>
<comment type="caution">
    <text evidence="1">The sequence shown here is derived from an EMBL/GenBank/DDBJ whole genome shotgun (WGS) entry which is preliminary data.</text>
</comment>
<organism evidence="1 2">
    <name type="scientific">Vibrio atlanticus</name>
    <dbReference type="NCBI Taxonomy" id="693153"/>
    <lineage>
        <taxon>Bacteria</taxon>
        <taxon>Pseudomonadati</taxon>
        <taxon>Pseudomonadota</taxon>
        <taxon>Gammaproteobacteria</taxon>
        <taxon>Vibrionales</taxon>
        <taxon>Vibrionaceae</taxon>
        <taxon>Vibrio</taxon>
    </lineage>
</organism>
<protein>
    <submittedName>
        <fullName evidence="1">Uncharacterized protein</fullName>
    </submittedName>
</protein>
<name>A0ABV4KM19_9VIBR</name>
<dbReference type="Proteomes" id="UP001569175">
    <property type="component" value="Unassembled WGS sequence"/>
</dbReference>
<dbReference type="RefSeq" id="WP_371695960.1">
    <property type="nucleotide sequence ID" value="NZ_JBGOOL010000021.1"/>
</dbReference>
<evidence type="ECO:0000313" key="1">
    <source>
        <dbReference type="EMBL" id="MEZ8053409.1"/>
    </source>
</evidence>
<reference evidence="1 2" key="1">
    <citation type="submission" date="2024-06" db="EMBL/GenBank/DDBJ databases">
        <authorList>
            <person name="Steensen K."/>
            <person name="Seneca J."/>
            <person name="Bartlau N."/>
            <person name="Yu A.X."/>
            <person name="Polz M.F."/>
        </authorList>
    </citation>
    <scope>NUCLEOTIDE SEQUENCE [LARGE SCALE GENOMIC DNA]</scope>
    <source>
        <strain evidence="1 2">1F9</strain>
    </source>
</reference>
<proteinExistence type="predicted"/>
<gene>
    <name evidence="1" type="ORF">ACED57_09655</name>
</gene>